<evidence type="ECO:0000313" key="2">
    <source>
        <dbReference type="Proteomes" id="UP000623467"/>
    </source>
</evidence>
<dbReference type="EMBL" id="JACAZH010000013">
    <property type="protein sequence ID" value="KAF7351261.1"/>
    <property type="molecule type" value="Genomic_DNA"/>
</dbReference>
<gene>
    <name evidence="1" type="ORF">MSAN_01557600</name>
</gene>
<dbReference type="OrthoDB" id="10050400at2759"/>
<dbReference type="InterPro" id="IPR040201">
    <property type="entry name" value="Mrg3-like"/>
</dbReference>
<reference evidence="1" key="1">
    <citation type="submission" date="2020-05" db="EMBL/GenBank/DDBJ databases">
        <title>Mycena genomes resolve the evolution of fungal bioluminescence.</title>
        <authorList>
            <person name="Tsai I.J."/>
        </authorList>
    </citation>
    <scope>NUCLEOTIDE SEQUENCE</scope>
    <source>
        <strain evidence="1">160909Yilan</strain>
    </source>
</reference>
<dbReference type="Gene3D" id="1.25.40.10">
    <property type="entry name" value="Tetratricopeptide repeat domain"/>
    <property type="match status" value="1"/>
</dbReference>
<protein>
    <submittedName>
        <fullName evidence="1">Uncharacterized protein</fullName>
    </submittedName>
</protein>
<dbReference type="PANTHER" id="PTHR28142:SF1">
    <property type="entry name" value="MITOCHONDRIAL INNER MEMBRANE I-AAA PROTEASE SUPERCOMPLEX SUBUNIT MGR3-RELATED"/>
    <property type="match status" value="1"/>
</dbReference>
<dbReference type="InterPro" id="IPR011990">
    <property type="entry name" value="TPR-like_helical_dom_sf"/>
</dbReference>
<dbReference type="AlphaFoldDB" id="A0A8H6Y3F6"/>
<name>A0A8H6Y3F6_9AGAR</name>
<dbReference type="Proteomes" id="UP000623467">
    <property type="component" value="Unassembled WGS sequence"/>
</dbReference>
<dbReference type="PANTHER" id="PTHR28142">
    <property type="entry name" value="MITOCHONDRIAL INNER MEMBRANE I-AAA PROTEASE SUPERCOMPLEX SUBUNIT MGR3-RELATED"/>
    <property type="match status" value="1"/>
</dbReference>
<accession>A0A8H6Y3F6</accession>
<proteinExistence type="predicted"/>
<organism evidence="1 2">
    <name type="scientific">Mycena sanguinolenta</name>
    <dbReference type="NCBI Taxonomy" id="230812"/>
    <lineage>
        <taxon>Eukaryota</taxon>
        <taxon>Fungi</taxon>
        <taxon>Dikarya</taxon>
        <taxon>Basidiomycota</taxon>
        <taxon>Agaricomycotina</taxon>
        <taxon>Agaricomycetes</taxon>
        <taxon>Agaricomycetidae</taxon>
        <taxon>Agaricales</taxon>
        <taxon>Marasmiineae</taxon>
        <taxon>Mycenaceae</taxon>
        <taxon>Mycena</taxon>
    </lineage>
</organism>
<comment type="caution">
    <text evidence="1">The sequence shown here is derived from an EMBL/GenBank/DDBJ whole genome shotgun (WGS) entry which is preliminary data.</text>
</comment>
<keyword evidence="2" id="KW-1185">Reference proteome</keyword>
<sequence>MLRLRALRYSPQVRSLPRASGTLSYKHCPRRFSTEPQPQTRSKIWIATVSCGVLGAAALAYAGWDAYSNWRNLYPVEVRVDLKRGISAKNNGDLETSAYYKRKAWDTAKTLPLEVFKTEPYLKITGIAVDLAGELEEDGKPQEAFGLYSDALDLIRNASHEHLSGKERLRSVSLAVKLGQLAEPCGVPVEEEEKVLVFAVEEVLKLLLDNREDNSQPLDFLKLKLPSWLSKTDVGVPLQELGDFYGRAGKLEYAIPLYIQGISLLIPEDGTKHPPEDLCQGAQLMNNIAELLVRGNITPERRAQAETWAQKALSLLSSARKNTKEQISTCELALCAALFNAGMLREVSGRGDEERARSFFTAAFQQSSSFGVDEGVAAAKEAIERLNSKQP</sequence>
<evidence type="ECO:0000313" key="1">
    <source>
        <dbReference type="EMBL" id="KAF7351261.1"/>
    </source>
</evidence>